<dbReference type="InterPro" id="IPR003137">
    <property type="entry name" value="PA_domain"/>
</dbReference>
<dbReference type="GO" id="GO:0033572">
    <property type="term" value="P:transferrin transport"/>
    <property type="evidence" value="ECO:0007669"/>
    <property type="project" value="UniProtKB-UniRule"/>
</dbReference>
<keyword evidence="2" id="KW-0675">Receptor</keyword>
<keyword evidence="2" id="KW-1003">Cell membrane</keyword>
<comment type="caution">
    <text evidence="7">The sequence shown here is derived from an EMBL/GenBank/DDBJ whole genome shotgun (WGS) entry which is preliminary data.</text>
</comment>
<dbReference type="InterPro" id="IPR036757">
    <property type="entry name" value="TFR-like_dimer_dom_sf"/>
</dbReference>
<dbReference type="Pfam" id="PF04389">
    <property type="entry name" value="Peptidase_M28"/>
    <property type="match status" value="1"/>
</dbReference>
<dbReference type="PROSITE" id="PS00018">
    <property type="entry name" value="EF_HAND_1"/>
    <property type="match status" value="1"/>
</dbReference>
<dbReference type="GO" id="GO:0042470">
    <property type="term" value="C:melanosome"/>
    <property type="evidence" value="ECO:0007669"/>
    <property type="project" value="UniProtKB-SubCell"/>
</dbReference>
<dbReference type="GO" id="GO:0006879">
    <property type="term" value="P:intracellular iron ion homeostasis"/>
    <property type="evidence" value="ECO:0007669"/>
    <property type="project" value="UniProtKB-UniRule"/>
</dbReference>
<feature type="domain" description="PA" evidence="4">
    <location>
        <begin position="260"/>
        <end position="322"/>
    </location>
</feature>
<keyword evidence="8" id="KW-1185">Reference proteome</keyword>
<dbReference type="CDD" id="cd09848">
    <property type="entry name" value="M28_TfR"/>
    <property type="match status" value="1"/>
</dbReference>
<keyword evidence="2" id="KW-0325">Glycoprotein</keyword>
<keyword evidence="2" id="KW-1133">Transmembrane helix</keyword>
<dbReference type="InterPro" id="IPR046450">
    <property type="entry name" value="PA_dom_sf"/>
</dbReference>
<dbReference type="Gene3D" id="3.50.30.30">
    <property type="match status" value="1"/>
</dbReference>
<evidence type="ECO:0000313" key="8">
    <source>
        <dbReference type="Proteomes" id="UP000593565"/>
    </source>
</evidence>
<gene>
    <name evidence="7" type="ORF">AMELA_G00220850</name>
</gene>
<sequence length="804" mass="88500">MNSSYVDIVALYLFPASYSFQIKRSRMAGCINQGNVKFSNIFRKGTGRYRDLAQDQDQDQDQIIDGHEISVELKSSSEGGEEMDGSFPPSPQKPNRKWSKVAKIVLIVIFFFIAGYLIGYVTHRKPDVTVNTTASVKTLSSAAEDADGEPKSEPNDSEPSQSFADWSSVTAALREKLTTANFRKSLQDFSSPNHQAGSDGDHDLAEKVFAKFGSLGMDKWMDVHYVKLQVPSGENKVSMETEEIGRPKGYLAYSATGTKQGKVVYANYGRREDLEKLQNQKLNLTENIALVRAGKISLAEKVANAARFGLAAVLIYRETNRESELNAEFFGQVHLGTGDPYTPGFPSFNHTQFPPSKSSGLPEILAQTITAETARKIHLKMGGNNAPEEFAGTLPGVSKYTLGGETDVTVTINNVLADTKIFNIFGVIKGFMDPDRYVVLGAQRDAFSHGFAKSTVGTALLVELASAIRDMMKDGFKPRRSIVFASWSAGDFGSVGSTEWLEGYISSLNLRAYTYISLDSTVSGINQFKASSSPLLHKLLKNTMDEARSPLDASRSISEDFAGSKWEQSVLEPMRMEDGAYPFLAFSGIPSVSFRFVSDSDFSGTDLDTRENLDAATKQKLLEVCVSAAQFAGQMTLRLVHDHILNLDVDEYTRIIRKNMRGIGKQIKQVAAINPNASFVLKDSWLSSVIGSYSRAANALHNEIKNSDLDVAETCRNINDRIMRVEHNLLSPYVSPRDVPFRHIIFGFGVYSVGALLEHLGSLTQQAVGSDADLFRNQFALITWTIQSCANDLAGDVWALDNQI</sequence>
<dbReference type="Proteomes" id="UP000593565">
    <property type="component" value="Unassembled WGS sequence"/>
</dbReference>
<evidence type="ECO:0000259" key="6">
    <source>
        <dbReference type="Pfam" id="PF04389"/>
    </source>
</evidence>
<evidence type="ECO:0000256" key="3">
    <source>
        <dbReference type="SAM" id="MobiDB-lite"/>
    </source>
</evidence>
<feature type="region of interest" description="Disordered" evidence="3">
    <location>
        <begin position="74"/>
        <end position="95"/>
    </location>
</feature>
<protein>
    <recommendedName>
        <fullName evidence="2">Transferrin receptor protein 1</fullName>
    </recommendedName>
</protein>
<feature type="domain" description="Peptidase M28" evidence="6">
    <location>
        <begin position="423"/>
        <end position="626"/>
    </location>
</feature>
<dbReference type="Gene3D" id="3.40.630.10">
    <property type="entry name" value="Zn peptidases"/>
    <property type="match status" value="1"/>
</dbReference>
<dbReference type="InterPro" id="IPR007484">
    <property type="entry name" value="Peptidase_M28"/>
</dbReference>
<dbReference type="SUPFAM" id="SSF52025">
    <property type="entry name" value="PA domain"/>
    <property type="match status" value="1"/>
</dbReference>
<dbReference type="Gene3D" id="1.20.930.40">
    <property type="entry name" value="Transferrin receptor-like, dimerisation domain"/>
    <property type="match status" value="1"/>
</dbReference>
<feature type="transmembrane region" description="Helical" evidence="2">
    <location>
        <begin position="101"/>
        <end position="121"/>
    </location>
</feature>
<organism evidence="7 8">
    <name type="scientific">Ameiurus melas</name>
    <name type="common">Black bullhead</name>
    <name type="synonym">Silurus melas</name>
    <dbReference type="NCBI Taxonomy" id="219545"/>
    <lineage>
        <taxon>Eukaryota</taxon>
        <taxon>Metazoa</taxon>
        <taxon>Chordata</taxon>
        <taxon>Craniata</taxon>
        <taxon>Vertebrata</taxon>
        <taxon>Euteleostomi</taxon>
        <taxon>Actinopterygii</taxon>
        <taxon>Neopterygii</taxon>
        <taxon>Teleostei</taxon>
        <taxon>Ostariophysi</taxon>
        <taxon>Siluriformes</taxon>
        <taxon>Ictaluridae</taxon>
        <taxon>Ameiurus</taxon>
    </lineage>
</organism>
<dbReference type="AlphaFoldDB" id="A0A7J6A0Y8"/>
<evidence type="ECO:0000256" key="2">
    <source>
        <dbReference type="RuleBase" id="RU367157"/>
    </source>
</evidence>
<dbReference type="GO" id="GO:0004998">
    <property type="term" value="F:transferrin receptor activity"/>
    <property type="evidence" value="ECO:0007669"/>
    <property type="project" value="UniProtKB-UniRule"/>
</dbReference>
<feature type="region of interest" description="Disordered" evidence="3">
    <location>
        <begin position="140"/>
        <end position="165"/>
    </location>
</feature>
<dbReference type="GO" id="GO:0009897">
    <property type="term" value="C:external side of plasma membrane"/>
    <property type="evidence" value="ECO:0007669"/>
    <property type="project" value="TreeGrafter"/>
</dbReference>
<dbReference type="SUPFAM" id="SSF53187">
    <property type="entry name" value="Zn-dependent exopeptidases"/>
    <property type="match status" value="1"/>
</dbReference>
<dbReference type="SUPFAM" id="SSF47672">
    <property type="entry name" value="Transferrin receptor-like dimerisation domain"/>
    <property type="match status" value="1"/>
</dbReference>
<comment type="function">
    <text evidence="2">Cellular uptake of iron occurs via receptor-mediated endocytosis of ligand-occupied transferrin receptor into specialized endosomes. Endosomal acidification leads to iron release. The apotransferrin-receptor complex is then recycled to the cell surface with a return to neutral pH and the concomitant loss of affinity of apotransferrin for its receptor. Transferrin receptor is necessary for development of erythrocytes and the nervous system. Acts as a lipid sensor that regulates mitochondrial fusion by regulating activation of the JNK pathway.</text>
</comment>
<accession>A0A7J6A0Y8</accession>
<dbReference type="Pfam" id="PF02225">
    <property type="entry name" value="PA"/>
    <property type="match status" value="1"/>
</dbReference>
<keyword evidence="2" id="KW-0812">Transmembrane</keyword>
<keyword evidence="2" id="KW-0254">Endocytosis</keyword>
<proteinExistence type="inferred from homology"/>
<evidence type="ECO:0000259" key="4">
    <source>
        <dbReference type="Pfam" id="PF02225"/>
    </source>
</evidence>
<evidence type="ECO:0000259" key="5">
    <source>
        <dbReference type="Pfam" id="PF04253"/>
    </source>
</evidence>
<dbReference type="EMBL" id="JAAGNN010000020">
    <property type="protein sequence ID" value="KAF4075617.1"/>
    <property type="molecule type" value="Genomic_DNA"/>
</dbReference>
<dbReference type="Pfam" id="PF04253">
    <property type="entry name" value="TFR_dimer"/>
    <property type="match status" value="1"/>
</dbReference>
<dbReference type="InterPro" id="IPR039373">
    <property type="entry name" value="Peptidase_M28B"/>
</dbReference>
<name>A0A7J6A0Y8_AMEME</name>
<dbReference type="PANTHER" id="PTHR10404:SF26">
    <property type="entry name" value="TRANSFERRIN RECEPTOR PROTEIN 1"/>
    <property type="match status" value="1"/>
</dbReference>
<comment type="PTM">
    <text evidence="2">Stearoylated.</text>
</comment>
<comment type="similarity">
    <text evidence="1 2">Belongs to the peptidase M28 family. M28B subfamily.</text>
</comment>
<dbReference type="PANTHER" id="PTHR10404">
    <property type="entry name" value="N-ACETYLATED-ALPHA-LINKED ACIDIC DIPEPTIDASE"/>
    <property type="match status" value="1"/>
</dbReference>
<evidence type="ECO:0000256" key="1">
    <source>
        <dbReference type="ARBA" id="ARBA00005634"/>
    </source>
</evidence>
<dbReference type="FunFam" id="3.40.630.10:FF:000065">
    <property type="entry name" value="Transferrin receptor 1b"/>
    <property type="match status" value="1"/>
</dbReference>
<keyword evidence="2" id="KW-0449">Lipoprotein</keyword>
<dbReference type="InterPro" id="IPR007365">
    <property type="entry name" value="TFR-like_dimer_dom"/>
</dbReference>
<keyword evidence="2" id="KW-0472">Membrane</keyword>
<dbReference type="GO" id="GO:0031623">
    <property type="term" value="P:receptor internalization"/>
    <property type="evidence" value="ECO:0007669"/>
    <property type="project" value="UniProtKB-UniRule"/>
</dbReference>
<comment type="subunit">
    <text evidence="2">Homodimer; disulfide-linked.</text>
</comment>
<evidence type="ECO:0000313" key="7">
    <source>
        <dbReference type="EMBL" id="KAF4075617.1"/>
    </source>
</evidence>
<keyword evidence="2" id="KW-0564">Palmitate</keyword>
<reference evidence="7 8" key="1">
    <citation type="submission" date="2020-02" db="EMBL/GenBank/DDBJ databases">
        <title>A chromosome-scale genome assembly of the black bullhead catfish (Ameiurus melas).</title>
        <authorList>
            <person name="Wen M."/>
            <person name="Zham M."/>
            <person name="Cabau C."/>
            <person name="Klopp C."/>
            <person name="Donnadieu C."/>
            <person name="Roques C."/>
            <person name="Bouchez O."/>
            <person name="Lampietro C."/>
            <person name="Jouanno E."/>
            <person name="Herpin A."/>
            <person name="Louis A."/>
            <person name="Berthelot C."/>
            <person name="Parey E."/>
            <person name="Roest-Crollius H."/>
            <person name="Braasch I."/>
            <person name="Postlethwait J."/>
            <person name="Robinson-Rechavi M."/>
            <person name="Echchiki A."/>
            <person name="Begum T."/>
            <person name="Montfort J."/>
            <person name="Schartl M."/>
            <person name="Bobe J."/>
            <person name="Guiguen Y."/>
        </authorList>
    </citation>
    <scope>NUCLEOTIDE SEQUENCE [LARGE SCALE GENOMIC DNA]</scope>
    <source>
        <strain evidence="7">M_S1</strain>
        <tissue evidence="7">Blood</tissue>
    </source>
</reference>
<feature type="domain" description="Transferrin receptor-like dimerisation" evidence="5">
    <location>
        <begin position="685"/>
        <end position="793"/>
    </location>
</feature>
<dbReference type="InterPro" id="IPR018247">
    <property type="entry name" value="EF_Hand_1_Ca_BS"/>
</dbReference>
<comment type="subcellular location">
    <subcellularLocation>
        <location evidence="2">Cell membrane</location>
        <topology evidence="2">Single-pass type II membrane protein</topology>
    </subcellularLocation>
    <subcellularLocation>
        <location evidence="2">Melanosome</location>
    </subcellularLocation>
</comment>